<keyword evidence="1" id="KW-1133">Transmembrane helix</keyword>
<accession>A0AAV3JYI7</accession>
<dbReference type="Proteomes" id="UP000016517">
    <property type="component" value="Unassembled WGS sequence"/>
</dbReference>
<protein>
    <recommendedName>
        <fullName evidence="4">DUF2523 domain-containing protein</fullName>
    </recommendedName>
</protein>
<evidence type="ECO:0000313" key="2">
    <source>
        <dbReference type="EMBL" id="ERH68334.1"/>
    </source>
</evidence>
<sequence>MWNVFYGVMALFAHNTIRSLLTGLGIGIATGVIFYNVVSTYIESVISQASSMPFISLLGIFGIDSGLSIIFGAILTRVSIEASNLSLRKRS</sequence>
<dbReference type="EMBL" id="AVST01000082">
    <property type="protein sequence ID" value="ERH68334.1"/>
    <property type="molecule type" value="Genomic_DNA"/>
</dbReference>
<reference evidence="2 3" key="1">
    <citation type="submission" date="2013-08" db="EMBL/GenBank/DDBJ databases">
        <title>Study of Ammonical-Nitrogen removal by Nitrification Denitrification process using lab isolates.</title>
        <authorList>
            <person name="Khardenavis A.A."/>
            <person name="Pal R.R."/>
            <person name="Kapley A."/>
            <person name="Qureshi A."/>
            <person name="Purohit H.J."/>
        </authorList>
    </citation>
    <scope>NUCLEOTIDE SEQUENCE [LARGE SCALE GENOMIC DNA]</scope>
    <source>
        <strain evidence="2 3">EGD-HP18</strain>
    </source>
</reference>
<dbReference type="InterPro" id="IPR019670">
    <property type="entry name" value="DUF2523"/>
</dbReference>
<comment type="caution">
    <text evidence="2">The sequence shown here is derived from an EMBL/GenBank/DDBJ whole genome shotgun (WGS) entry which is preliminary data.</text>
</comment>
<organism evidence="2 3">
    <name type="scientific">Acinetobacter baumannii EGD-HP18</name>
    <dbReference type="NCBI Taxonomy" id="1358412"/>
    <lineage>
        <taxon>Bacteria</taxon>
        <taxon>Pseudomonadati</taxon>
        <taxon>Pseudomonadota</taxon>
        <taxon>Gammaproteobacteria</taxon>
        <taxon>Moraxellales</taxon>
        <taxon>Moraxellaceae</taxon>
        <taxon>Acinetobacter</taxon>
        <taxon>Acinetobacter calcoaceticus/baumannii complex</taxon>
    </lineage>
</organism>
<dbReference type="Pfam" id="PF10734">
    <property type="entry name" value="DUF2523"/>
    <property type="match status" value="1"/>
</dbReference>
<evidence type="ECO:0000313" key="3">
    <source>
        <dbReference type="Proteomes" id="UP000016517"/>
    </source>
</evidence>
<evidence type="ECO:0000256" key="1">
    <source>
        <dbReference type="SAM" id="Phobius"/>
    </source>
</evidence>
<name>A0AAV3JYI7_ACIBA</name>
<feature type="transmembrane region" description="Helical" evidence="1">
    <location>
        <begin position="20"/>
        <end position="42"/>
    </location>
</feature>
<keyword evidence="1" id="KW-0472">Membrane</keyword>
<gene>
    <name evidence="2" type="ORF">N173_19525</name>
</gene>
<feature type="transmembrane region" description="Helical" evidence="1">
    <location>
        <begin position="54"/>
        <end position="80"/>
    </location>
</feature>
<keyword evidence="1" id="KW-0812">Transmembrane</keyword>
<dbReference type="AlphaFoldDB" id="A0AAV3JYI7"/>
<proteinExistence type="predicted"/>
<evidence type="ECO:0008006" key="4">
    <source>
        <dbReference type="Google" id="ProtNLM"/>
    </source>
</evidence>
<dbReference type="RefSeq" id="WP_021511137.1">
    <property type="nucleotide sequence ID" value="NZ_AVST01000082.1"/>
</dbReference>